<dbReference type="RefSeq" id="XP_025472478.1">
    <property type="nucleotide sequence ID" value="XM_025605680.1"/>
</dbReference>
<dbReference type="Proteomes" id="UP000246702">
    <property type="component" value="Unassembled WGS sequence"/>
</dbReference>
<organism evidence="1 2">
    <name type="scientific">Aspergillus sclerotioniger CBS 115572</name>
    <dbReference type="NCBI Taxonomy" id="1450535"/>
    <lineage>
        <taxon>Eukaryota</taxon>
        <taxon>Fungi</taxon>
        <taxon>Dikarya</taxon>
        <taxon>Ascomycota</taxon>
        <taxon>Pezizomycotina</taxon>
        <taxon>Eurotiomycetes</taxon>
        <taxon>Eurotiomycetidae</taxon>
        <taxon>Eurotiales</taxon>
        <taxon>Aspergillaceae</taxon>
        <taxon>Aspergillus</taxon>
        <taxon>Aspergillus subgen. Circumdati</taxon>
    </lineage>
</organism>
<dbReference type="GeneID" id="37107823"/>
<keyword evidence="2" id="KW-1185">Reference proteome</keyword>
<evidence type="ECO:0000313" key="2">
    <source>
        <dbReference type="Proteomes" id="UP000246702"/>
    </source>
</evidence>
<comment type="caution">
    <text evidence="1">The sequence shown here is derived from an EMBL/GenBank/DDBJ whole genome shotgun (WGS) entry which is preliminary data.</text>
</comment>
<reference evidence="1 2" key="1">
    <citation type="submission" date="2016-12" db="EMBL/GenBank/DDBJ databases">
        <title>The genomes of Aspergillus section Nigri reveals drivers in fungal speciation.</title>
        <authorList>
            <consortium name="DOE Joint Genome Institute"/>
            <person name="Vesth T.C."/>
            <person name="Nybo J."/>
            <person name="Theobald S."/>
            <person name="Brandl J."/>
            <person name="Frisvad J.C."/>
            <person name="Nielsen K.F."/>
            <person name="Lyhne E.K."/>
            <person name="Kogle M.E."/>
            <person name="Kuo A."/>
            <person name="Riley R."/>
            <person name="Clum A."/>
            <person name="Nolan M."/>
            <person name="Lipzen A."/>
            <person name="Salamov A."/>
            <person name="Henrissat B."/>
            <person name="Wiebenga A."/>
            <person name="De Vries R.P."/>
            <person name="Grigoriev I.V."/>
            <person name="Mortensen U.H."/>
            <person name="Andersen M.R."/>
            <person name="Baker S.E."/>
        </authorList>
    </citation>
    <scope>NUCLEOTIDE SEQUENCE [LARGE SCALE GENOMIC DNA]</scope>
    <source>
        <strain evidence="1 2">CBS 115572</strain>
    </source>
</reference>
<accession>A0A317XDN4</accession>
<dbReference type="AlphaFoldDB" id="A0A317XDN4"/>
<protein>
    <submittedName>
        <fullName evidence="1">Uncharacterized protein</fullName>
    </submittedName>
</protein>
<dbReference type="EMBL" id="MSFK01000002">
    <property type="protein sequence ID" value="PWY95717.1"/>
    <property type="molecule type" value="Genomic_DNA"/>
</dbReference>
<sequence>MPWHERWPILMTERLNLLEPSGGVLSCLVLSRLVLFCPLGLGCLTGSRNNFSFGSSWGTKALVKLPDGYGYHPVVW</sequence>
<proteinExistence type="predicted"/>
<gene>
    <name evidence="1" type="ORF">BO94DRAFT_134671</name>
</gene>
<evidence type="ECO:0000313" key="1">
    <source>
        <dbReference type="EMBL" id="PWY95717.1"/>
    </source>
</evidence>
<name>A0A317XDN4_9EURO</name>